<dbReference type="InParanoid" id="A0A0H2RQX5"/>
<gene>
    <name evidence="2" type="ORF">SCHPADRAFT_891252</name>
</gene>
<protein>
    <submittedName>
        <fullName evidence="2">Uncharacterized protein</fullName>
    </submittedName>
</protein>
<keyword evidence="1" id="KW-0175">Coiled coil</keyword>
<keyword evidence="3" id="KW-1185">Reference proteome</keyword>
<evidence type="ECO:0000256" key="1">
    <source>
        <dbReference type="SAM" id="Coils"/>
    </source>
</evidence>
<accession>A0A0H2RQX5</accession>
<reference evidence="2 3" key="1">
    <citation type="submission" date="2015-04" db="EMBL/GenBank/DDBJ databases">
        <title>Complete genome sequence of Schizopora paradoxa KUC8140, a cosmopolitan wood degrader in East Asia.</title>
        <authorList>
            <consortium name="DOE Joint Genome Institute"/>
            <person name="Min B."/>
            <person name="Park H."/>
            <person name="Jang Y."/>
            <person name="Kim J.-J."/>
            <person name="Kim K.H."/>
            <person name="Pangilinan J."/>
            <person name="Lipzen A."/>
            <person name="Riley R."/>
            <person name="Grigoriev I.V."/>
            <person name="Spatafora J.W."/>
            <person name="Choi I.-G."/>
        </authorList>
    </citation>
    <scope>NUCLEOTIDE SEQUENCE [LARGE SCALE GENOMIC DNA]</scope>
    <source>
        <strain evidence="2 3">KUC8140</strain>
    </source>
</reference>
<sequence length="551" mass="62469">MFYYQLIRHMPEYILTNFAIPQTGSKPSFDDISSSEPAKTSGEQSSVSKFLQKLLGSENLHTQLARLRYLDQDTKSKLKNTILANEPFIAYCHIKYWIEEVRVGSRTTGFFVFQGCKELARSVRHGSETEKIWAKFLSHKFLQSNRYFKNAMQSTLAHHQSRNSQLCRTLCMWGSSGLPGEQKTMHTRSQSKIIELIRLVNEGTCHFPDQIPREMAPRSCASCSISKNNNRKKGTFKLTSKGQRMTIDLDRVSFIEVDVEHKPLDLSGHFPVFAEHVGPGEEKYVALVSDRVSQDVDSSGLPSIIEHNIFIAIENGARIAKFNSCCGQTKTTTTFYMMVLRHDPMDALPPYPSIPKDAADPTGPLYWMPEGENIIQICEDIGVEEREGNVMDGEPEDNKSTNFRVVCGDQNIAEGPKNEDEVIHSVGTFANIFPVWDLIPDEGNAYSVEMNADSEPENASWIKFILNGRGDLKLNSADHLCPSEEPSQDKCRIQELENLLVDKESKLKERGAQLRRAKEEIENLKFWNIVRSMEGISRSEALARERRDLYG</sequence>
<name>A0A0H2RQX5_9AGAM</name>
<feature type="coiled-coil region" evidence="1">
    <location>
        <begin position="493"/>
        <end position="524"/>
    </location>
</feature>
<organism evidence="2 3">
    <name type="scientific">Schizopora paradoxa</name>
    <dbReference type="NCBI Taxonomy" id="27342"/>
    <lineage>
        <taxon>Eukaryota</taxon>
        <taxon>Fungi</taxon>
        <taxon>Dikarya</taxon>
        <taxon>Basidiomycota</taxon>
        <taxon>Agaricomycotina</taxon>
        <taxon>Agaricomycetes</taxon>
        <taxon>Hymenochaetales</taxon>
        <taxon>Schizoporaceae</taxon>
        <taxon>Schizopora</taxon>
    </lineage>
</organism>
<dbReference type="AlphaFoldDB" id="A0A0H2RQX5"/>
<proteinExistence type="predicted"/>
<evidence type="ECO:0000313" key="2">
    <source>
        <dbReference type="EMBL" id="KLO11883.1"/>
    </source>
</evidence>
<dbReference type="Proteomes" id="UP000053477">
    <property type="component" value="Unassembled WGS sequence"/>
</dbReference>
<dbReference type="EMBL" id="KQ085990">
    <property type="protein sequence ID" value="KLO11883.1"/>
    <property type="molecule type" value="Genomic_DNA"/>
</dbReference>
<evidence type="ECO:0000313" key="3">
    <source>
        <dbReference type="Proteomes" id="UP000053477"/>
    </source>
</evidence>